<dbReference type="RefSeq" id="WP_248933881.1">
    <property type="nucleotide sequence ID" value="NZ_JAKILF010000001.1"/>
</dbReference>
<dbReference type="Proteomes" id="UP001595621">
    <property type="component" value="Unassembled WGS sequence"/>
</dbReference>
<evidence type="ECO:0000313" key="1">
    <source>
        <dbReference type="EMBL" id="MFC3139952.1"/>
    </source>
</evidence>
<reference evidence="2" key="1">
    <citation type="journal article" date="2019" name="Int. J. Syst. Evol. Microbiol.">
        <title>The Global Catalogue of Microorganisms (GCM) 10K type strain sequencing project: providing services to taxonomists for standard genome sequencing and annotation.</title>
        <authorList>
            <consortium name="The Broad Institute Genomics Platform"/>
            <consortium name="The Broad Institute Genome Sequencing Center for Infectious Disease"/>
            <person name="Wu L."/>
            <person name="Ma J."/>
        </authorList>
    </citation>
    <scope>NUCLEOTIDE SEQUENCE [LARGE SCALE GENOMIC DNA]</scope>
    <source>
        <strain evidence="2">KCTC 52277</strain>
    </source>
</reference>
<name>A0ABV7GER4_9GAMM</name>
<sequence length="112" mass="11997">MLLIRLVSTGALMGLLTCSVVFGVGAQTLKDPTRPAVIFDPDGKGPVVSNGNGRLVLNSITWTGKQAFAVINNKIYHRGDSVQGVKISQINKEQVMLEDGRKLVLFTSVTGK</sequence>
<organism evidence="1 2">
    <name type="scientific">Shewanella submarina</name>
    <dbReference type="NCBI Taxonomy" id="2016376"/>
    <lineage>
        <taxon>Bacteria</taxon>
        <taxon>Pseudomonadati</taxon>
        <taxon>Pseudomonadota</taxon>
        <taxon>Gammaproteobacteria</taxon>
        <taxon>Alteromonadales</taxon>
        <taxon>Shewanellaceae</taxon>
        <taxon>Shewanella</taxon>
    </lineage>
</organism>
<dbReference type="EMBL" id="JBHRTD010000018">
    <property type="protein sequence ID" value="MFC3139952.1"/>
    <property type="molecule type" value="Genomic_DNA"/>
</dbReference>
<comment type="caution">
    <text evidence="1">The sequence shown here is derived from an EMBL/GenBank/DDBJ whole genome shotgun (WGS) entry which is preliminary data.</text>
</comment>
<gene>
    <name evidence="1" type="ORF">ACFOE0_17480</name>
</gene>
<protein>
    <submittedName>
        <fullName evidence="1">General secretion pathway protein GspB</fullName>
    </submittedName>
</protein>
<proteinExistence type="predicted"/>
<evidence type="ECO:0000313" key="2">
    <source>
        <dbReference type="Proteomes" id="UP001595621"/>
    </source>
</evidence>
<keyword evidence="2" id="KW-1185">Reference proteome</keyword>
<accession>A0ABV7GER4</accession>